<evidence type="ECO:0000259" key="1">
    <source>
        <dbReference type="Pfam" id="PF10536"/>
    </source>
</evidence>
<evidence type="ECO:0000313" key="3">
    <source>
        <dbReference type="Proteomes" id="UP001358586"/>
    </source>
</evidence>
<feature type="domain" description="Aminotransferase-like plant mobile" evidence="1">
    <location>
        <begin position="38"/>
        <end position="159"/>
    </location>
</feature>
<dbReference type="Pfam" id="PF10536">
    <property type="entry name" value="PMD"/>
    <property type="match status" value="1"/>
</dbReference>
<organism evidence="2 3">
    <name type="scientific">Gossypium arboreum</name>
    <name type="common">Tree cotton</name>
    <name type="synonym">Gossypium nanking</name>
    <dbReference type="NCBI Taxonomy" id="29729"/>
    <lineage>
        <taxon>Eukaryota</taxon>
        <taxon>Viridiplantae</taxon>
        <taxon>Streptophyta</taxon>
        <taxon>Embryophyta</taxon>
        <taxon>Tracheophyta</taxon>
        <taxon>Spermatophyta</taxon>
        <taxon>Magnoliopsida</taxon>
        <taxon>eudicotyledons</taxon>
        <taxon>Gunneridae</taxon>
        <taxon>Pentapetalae</taxon>
        <taxon>rosids</taxon>
        <taxon>malvids</taxon>
        <taxon>Malvales</taxon>
        <taxon>Malvaceae</taxon>
        <taxon>Malvoideae</taxon>
        <taxon>Gossypium</taxon>
    </lineage>
</organism>
<sequence>MVPPEDTYHVLRTRGNGPIYWPDEWIMPYLDVARFGSVALIHVFKLRANLIYTLVERWHPKTLTFHLSCGKCTITLENVALQLRLSMDGDVVTGLNLVVEPIVLCYDFLGCSPGDAGAKFTNLKFSWLKENFKRLSSNAIERGKMCAAQAYILQLIGRAYVKRQ</sequence>
<evidence type="ECO:0000313" key="2">
    <source>
        <dbReference type="EMBL" id="KAK5825775.1"/>
    </source>
</evidence>
<comment type="caution">
    <text evidence="2">The sequence shown here is derived from an EMBL/GenBank/DDBJ whole genome shotgun (WGS) entry which is preliminary data.</text>
</comment>
<proteinExistence type="predicted"/>
<dbReference type="PANTHER" id="PTHR46033:SF8">
    <property type="entry name" value="PROTEIN MAINTENANCE OF MERISTEMS-LIKE"/>
    <property type="match status" value="1"/>
</dbReference>
<dbReference type="Proteomes" id="UP001358586">
    <property type="component" value="Chromosome 6"/>
</dbReference>
<dbReference type="InterPro" id="IPR019557">
    <property type="entry name" value="AminoTfrase-like_pln_mobile"/>
</dbReference>
<dbReference type="PANTHER" id="PTHR46033">
    <property type="entry name" value="PROTEIN MAIN-LIKE 2"/>
    <property type="match status" value="1"/>
</dbReference>
<name>A0ABR0PNE2_GOSAR</name>
<dbReference type="InterPro" id="IPR044824">
    <property type="entry name" value="MAIN-like"/>
</dbReference>
<dbReference type="EMBL" id="JARKNE010000006">
    <property type="protein sequence ID" value="KAK5825775.1"/>
    <property type="molecule type" value="Genomic_DNA"/>
</dbReference>
<reference evidence="2 3" key="1">
    <citation type="submission" date="2023-03" db="EMBL/GenBank/DDBJ databases">
        <title>WGS of Gossypium arboreum.</title>
        <authorList>
            <person name="Yu D."/>
        </authorList>
    </citation>
    <scope>NUCLEOTIDE SEQUENCE [LARGE SCALE GENOMIC DNA]</scope>
    <source>
        <tissue evidence="2">Leaf</tissue>
    </source>
</reference>
<protein>
    <recommendedName>
        <fullName evidence="1">Aminotransferase-like plant mobile domain-containing protein</fullName>
    </recommendedName>
</protein>
<accession>A0ABR0PNE2</accession>
<keyword evidence="3" id="KW-1185">Reference proteome</keyword>
<gene>
    <name evidence="2" type="ORF">PVK06_020641</name>
</gene>